<sequence>MNKSFNASKVKLKKLNDLFVNATNNTDICLDKEKSVSIDPNATIIPNDNVTKFYNGETNYIQKIDNLEEKENDNELKFVTNKTQSIPIIDPSYIRERNFNEKNKYVDTSFVNNLDKISIDNVGLSHLNNYEKKYNSTYKNEANYSNNQYINATNEYYITKSVEEKIPNTGIPTENFVYNNDVLQYEDSMKKWTSNSRYLYFIEKEKEKAEKQKETKLKDISLKDSIIPDKYEKMLLKHDFISDKTKTDNLILDVLNNKFEDDTQTYDNARPKEEIKSDKHEMKQSNKVGKNESLDLIKKKKKNAICNRYVISDYLHYYNYFNNDIDCSHESASENYKHAPQKNNNIICRSINKREFSNERYDNNDEENINIEKITHFIPDNFAMSIFLPQEQSTKKHDISLNGNVEPVLKIKKKIWNKKKIKFEKELLQKYNYVDNYYSHGYCTRIANNLMKKFKKERINIYDIKTKKMNNKAKEDIIEEENLRKMRLNNLLRLSENTIDEQNNDEQELEHQKEESYKSDSYISFGDIDNRSINSLKQKYKKMKKSDNDHERDLKKLKFYLCKKLNKKKYIKNPMNIKKEKTKKEKIKKIVKYSTQAGYNLLAQLQQGELKEESEDESELSELEEGELFDNQDKNTEDLNSSEYTYSSLTLSFSEYLDIREVYYNDNSYEKIFYPKDPKMNVTYIYDIVDFYLISKGKRSNKRHMIMEILIFNIKFYERIDFIKEEDLLYSFELNERWKITIEKKMGDIAELVVDMNNNNENHGSFCLSGDKNKITIIYNNIRQRMLLAKYIKYLNYISSGTIDNAAAFFLYETNALDLRNVQYDKVADSIICSHLKNLKNIDNIDISNRSMNIEKLCEFLSLPNIKQYSILNISKNPLFLNLSFDINKKDIDYLIDIFKTNTKLNELIIDFVNLSNPLGEYFITSLLLNTNITFLSLMNCNIGSDNITNIINVLEHRKVNMIYPINYINIEFNNLTYYDITFLIKALCTLNKNFKKLYICGNLVQENIFDVSFALKRKKKLIEMDKYNKQVPDIFHFDNIHDVKNHLFCNFRGAAALIENSKISNVTFELYLKYLYIMGPEERLYIIRKTITIKRRNQIVLNITALHDKKEVSIQLKIFGESHATIFNNLIKKSFHAEMYYNQQVNANKIVNENILNYFSMRVKNELNFYHYNVTAEEIHYVLDLCQKNFVKNINLSCCYLTNDDILYFNTAKSDSYKINVYNISLSNNLFTSDIQINQLIKFISNFSIYFKINLSNLNIGANSLVYKLFVSILNDTKSKIVMMDNCNLGNSFLFNVNKNIDDLNTNEYLNILSIQYNEFNNKKEMVNFFNNIILKCKCIKKIKILSNYVTEEEAPFIEKHVVKKNIVSFENTYDLSSSHKRNRKFSKLSKKINNIDYNTELTPDEMKKITEFFQKEQKNGINDNKQNHPLKDRYHLSDIKIKNIKNSFIKK</sequence>
<evidence type="ECO:0000256" key="1">
    <source>
        <dbReference type="SAM" id="Coils"/>
    </source>
</evidence>
<feature type="region of interest" description="Disordered" evidence="2">
    <location>
        <begin position="264"/>
        <end position="289"/>
    </location>
</feature>
<dbReference type="EMBL" id="LR865375">
    <property type="protein sequence ID" value="CAD2100412.1"/>
    <property type="molecule type" value="Genomic_DNA"/>
</dbReference>
<dbReference type="Gene3D" id="3.80.10.10">
    <property type="entry name" value="Ribonuclease Inhibitor"/>
    <property type="match status" value="1"/>
</dbReference>
<feature type="region of interest" description="Disordered" evidence="2">
    <location>
        <begin position="613"/>
        <end position="639"/>
    </location>
</feature>
<organism evidence="3 4">
    <name type="scientific">Plasmodium vinckei lentum</name>
    <dbReference type="NCBI Taxonomy" id="138297"/>
    <lineage>
        <taxon>Eukaryota</taxon>
        <taxon>Sar</taxon>
        <taxon>Alveolata</taxon>
        <taxon>Apicomplexa</taxon>
        <taxon>Aconoidasida</taxon>
        <taxon>Haemosporida</taxon>
        <taxon>Plasmodiidae</taxon>
        <taxon>Plasmodium</taxon>
        <taxon>Plasmodium (Vinckeia)</taxon>
    </lineage>
</organism>
<feature type="compositionally biased region" description="Basic and acidic residues" evidence="2">
    <location>
        <begin position="269"/>
        <end position="289"/>
    </location>
</feature>
<evidence type="ECO:0000313" key="4">
    <source>
        <dbReference type="Proteomes" id="UP000515308"/>
    </source>
</evidence>
<gene>
    <name evidence="3" type="ORF">PVLDE_1302280</name>
</gene>
<dbReference type="VEuPathDB" id="PlasmoDB:PVLDE_1302280"/>
<dbReference type="InterPro" id="IPR032675">
    <property type="entry name" value="LRR_dom_sf"/>
</dbReference>
<feature type="coiled-coil region" evidence="1">
    <location>
        <begin position="485"/>
        <end position="553"/>
    </location>
</feature>
<keyword evidence="1" id="KW-0175">Coiled coil</keyword>
<evidence type="ECO:0000256" key="2">
    <source>
        <dbReference type="SAM" id="MobiDB-lite"/>
    </source>
</evidence>
<reference evidence="3 4" key="1">
    <citation type="submission" date="2020-08" db="EMBL/GenBank/DDBJ databases">
        <authorList>
            <person name="Ramaprasad A."/>
        </authorList>
    </citation>
    <scope>NUCLEOTIDE SEQUENCE [LARGE SCALE GENOMIC DNA]</scope>
</reference>
<name>A0A6V7SN04_PLAVN</name>
<accession>A0A6V7SN04</accession>
<evidence type="ECO:0000313" key="3">
    <source>
        <dbReference type="EMBL" id="CAD2100412.1"/>
    </source>
</evidence>
<proteinExistence type="predicted"/>
<evidence type="ECO:0008006" key="5">
    <source>
        <dbReference type="Google" id="ProtNLM"/>
    </source>
</evidence>
<dbReference type="SUPFAM" id="SSF52047">
    <property type="entry name" value="RNI-like"/>
    <property type="match status" value="2"/>
</dbReference>
<protein>
    <recommendedName>
        <fullName evidence="5">Leucine-rich repeat protein</fullName>
    </recommendedName>
</protein>
<feature type="compositionally biased region" description="Acidic residues" evidence="2">
    <location>
        <begin position="613"/>
        <end position="630"/>
    </location>
</feature>
<dbReference type="Proteomes" id="UP000515308">
    <property type="component" value="Chromosome PVLDE_13"/>
</dbReference>